<dbReference type="EMBL" id="CP119391">
    <property type="protein sequence ID" value="WNK19891.1"/>
    <property type="molecule type" value="Genomic_DNA"/>
</dbReference>
<dbReference type="InterPro" id="IPR006016">
    <property type="entry name" value="UspA"/>
</dbReference>
<dbReference type="Pfam" id="PF00582">
    <property type="entry name" value="Usp"/>
    <property type="match status" value="1"/>
</dbReference>
<dbReference type="RefSeq" id="WP_311883359.1">
    <property type="nucleotide sequence ID" value="NZ_CP119391.1"/>
</dbReference>
<dbReference type="PANTHER" id="PTHR46268">
    <property type="entry name" value="STRESS RESPONSE PROTEIN NHAX"/>
    <property type="match status" value="1"/>
</dbReference>
<evidence type="ECO:0000313" key="4">
    <source>
        <dbReference type="Proteomes" id="UP001301869"/>
    </source>
</evidence>
<reference evidence="3 4" key="1">
    <citation type="submission" date="2023-03" db="EMBL/GenBank/DDBJ databases">
        <title>Halomonas sp. nov., isolated from Korean tranditional fermented seafood 'Jeotgal'.</title>
        <authorList>
            <person name="Kim B."/>
            <person name="Shin N.-R."/>
        </authorList>
    </citation>
    <scope>NUCLEOTIDE SEQUENCE [LARGE SCALE GENOMIC DNA]</scope>
    <source>
        <strain evidence="3 4">SG2L-4</strain>
    </source>
</reference>
<dbReference type="Gene3D" id="3.40.50.620">
    <property type="entry name" value="HUPs"/>
    <property type="match status" value="1"/>
</dbReference>
<feature type="domain" description="UspA" evidence="2">
    <location>
        <begin position="19"/>
        <end position="158"/>
    </location>
</feature>
<dbReference type="Proteomes" id="UP001301869">
    <property type="component" value="Chromosome"/>
</dbReference>
<dbReference type="CDD" id="cd00293">
    <property type="entry name" value="USP-like"/>
    <property type="match status" value="1"/>
</dbReference>
<gene>
    <name evidence="3" type="ORF">P1P91_13865</name>
</gene>
<accession>A0ABY9YYI1</accession>
<evidence type="ECO:0000259" key="2">
    <source>
        <dbReference type="Pfam" id="PF00582"/>
    </source>
</evidence>
<name>A0ABY9YYI1_9GAMM</name>
<protein>
    <submittedName>
        <fullName evidence="3">Universal stress protein</fullName>
    </submittedName>
</protein>
<sequence length="162" mass="17754">MAKEHESVLCSVGLRGNDGHVLEKALALANATGADMHVLHVIKPLSGDVLNTLKINIRDREALEAMMQQRIRERREKLTENVDAACQQYPPLKKAMEEGRIVNTVLEGHPASVIAHFASQENISMIVMAANKQHQMASYAGKVTKGVIKRARVPVVVMPNAS</sequence>
<dbReference type="PANTHER" id="PTHR46268:SF6">
    <property type="entry name" value="UNIVERSAL STRESS PROTEIN UP12"/>
    <property type="match status" value="1"/>
</dbReference>
<evidence type="ECO:0000256" key="1">
    <source>
        <dbReference type="ARBA" id="ARBA00008791"/>
    </source>
</evidence>
<dbReference type="SUPFAM" id="SSF52402">
    <property type="entry name" value="Adenine nucleotide alpha hydrolases-like"/>
    <property type="match status" value="1"/>
</dbReference>
<evidence type="ECO:0000313" key="3">
    <source>
        <dbReference type="EMBL" id="WNK19891.1"/>
    </source>
</evidence>
<comment type="similarity">
    <text evidence="1">Belongs to the universal stress protein A family.</text>
</comment>
<dbReference type="InterPro" id="IPR014729">
    <property type="entry name" value="Rossmann-like_a/b/a_fold"/>
</dbReference>
<proteinExistence type="inferred from homology"/>
<keyword evidence="4" id="KW-1185">Reference proteome</keyword>
<organism evidence="3 4">
    <name type="scientific">Halomonas piscis</name>
    <dbReference type="NCBI Taxonomy" id="3031727"/>
    <lineage>
        <taxon>Bacteria</taxon>
        <taxon>Pseudomonadati</taxon>
        <taxon>Pseudomonadota</taxon>
        <taxon>Gammaproteobacteria</taxon>
        <taxon>Oceanospirillales</taxon>
        <taxon>Halomonadaceae</taxon>
        <taxon>Halomonas</taxon>
    </lineage>
</organism>